<reference evidence="2 3" key="1">
    <citation type="submission" date="2018-11" db="EMBL/GenBank/DDBJ databases">
        <authorList>
            <consortium name="Pathogen Informatics"/>
        </authorList>
    </citation>
    <scope>NUCLEOTIDE SEQUENCE [LARGE SCALE GENOMIC DNA]</scope>
</reference>
<evidence type="ECO:0000313" key="3">
    <source>
        <dbReference type="Proteomes" id="UP000050761"/>
    </source>
</evidence>
<dbReference type="AlphaFoldDB" id="A0A183G8W0"/>
<protein>
    <submittedName>
        <fullName evidence="4">DBD_Tnp_Mut domain-containing protein</fullName>
    </submittedName>
</protein>
<accession>A0A183G8W0</accession>
<evidence type="ECO:0000256" key="1">
    <source>
        <dbReference type="SAM" id="MobiDB-lite"/>
    </source>
</evidence>
<proteinExistence type="predicted"/>
<reference evidence="4" key="2">
    <citation type="submission" date="2019-09" db="UniProtKB">
        <authorList>
            <consortium name="WormBaseParasite"/>
        </authorList>
    </citation>
    <scope>IDENTIFICATION</scope>
</reference>
<gene>
    <name evidence="2" type="ORF">HPBE_LOCUS18341</name>
</gene>
<accession>A0A3P8BYC4</accession>
<feature type="compositionally biased region" description="Acidic residues" evidence="1">
    <location>
        <begin position="48"/>
        <end position="59"/>
    </location>
</feature>
<feature type="compositionally biased region" description="Basic and acidic residues" evidence="1">
    <location>
        <begin position="1"/>
        <end position="12"/>
    </location>
</feature>
<evidence type="ECO:0000313" key="2">
    <source>
        <dbReference type="EMBL" id="VDP11195.1"/>
    </source>
</evidence>
<dbReference type="WBParaSite" id="HPBE_0001834201-mRNA-1">
    <property type="protein sequence ID" value="HPBE_0001834201-mRNA-1"/>
    <property type="gene ID" value="HPBE_0001834201"/>
</dbReference>
<dbReference type="EMBL" id="UZAH01030626">
    <property type="protein sequence ID" value="VDP11195.1"/>
    <property type="molecule type" value="Genomic_DNA"/>
</dbReference>
<name>A0A183G8W0_HELPZ</name>
<dbReference type="Proteomes" id="UP000050761">
    <property type="component" value="Unassembled WGS sequence"/>
</dbReference>
<evidence type="ECO:0000313" key="4">
    <source>
        <dbReference type="WBParaSite" id="HPBE_0001834201-mRNA-1"/>
    </source>
</evidence>
<feature type="region of interest" description="Disordered" evidence="1">
    <location>
        <begin position="1"/>
        <end position="64"/>
    </location>
</feature>
<keyword evidence="3" id="KW-1185">Reference proteome</keyword>
<organism evidence="3 4">
    <name type="scientific">Heligmosomoides polygyrus</name>
    <name type="common">Parasitic roundworm</name>
    <dbReference type="NCBI Taxonomy" id="6339"/>
    <lineage>
        <taxon>Eukaryota</taxon>
        <taxon>Metazoa</taxon>
        <taxon>Ecdysozoa</taxon>
        <taxon>Nematoda</taxon>
        <taxon>Chromadorea</taxon>
        <taxon>Rhabditida</taxon>
        <taxon>Rhabditina</taxon>
        <taxon>Rhabditomorpha</taxon>
        <taxon>Strongyloidea</taxon>
        <taxon>Heligmosomidae</taxon>
        <taxon>Heligmosomoides</taxon>
    </lineage>
</organism>
<sequence length="133" mass="15235">MPVEVQKPDRNENGAVEPKAAGKGQRPEVHSGTEAEEDLPDLYKEGDDQQSLDFGEDEIDHAGKHREEIRKRMAEQQIEMENLQYLPKRKFTQEATMRPAEQFLRYEFCFAKGEHYTDTCSEATSVKRSEGTG</sequence>